<evidence type="ECO:0000259" key="9">
    <source>
        <dbReference type="Pfam" id="PF22536"/>
    </source>
</evidence>
<keyword evidence="4 6" id="KW-0804">Transcription</keyword>
<dbReference type="Pfam" id="PF08221">
    <property type="entry name" value="HTH_9"/>
    <property type="match status" value="1"/>
</dbReference>
<keyword evidence="3 6" id="KW-0240">DNA-directed RNA polymerase</keyword>
<dbReference type="GO" id="GO:0006351">
    <property type="term" value="P:DNA-templated transcription"/>
    <property type="evidence" value="ECO:0007669"/>
    <property type="project" value="InterPro"/>
</dbReference>
<feature type="domain" description="DNA-directed RNA polymerase III subunit RPC3 winged-helix" evidence="9">
    <location>
        <begin position="327"/>
        <end position="402"/>
    </location>
</feature>
<dbReference type="InterPro" id="IPR055207">
    <property type="entry name" value="POLR3C_WHD"/>
</dbReference>
<reference evidence="10" key="1">
    <citation type="submission" date="2020-03" db="EMBL/GenBank/DDBJ databases">
        <title>Transcriptomic Profiling of the Digestive Tract of the Rat Flea, Xenopsylla cheopis, Following Blood Feeding and Infection with Yersinia pestis.</title>
        <authorList>
            <person name="Bland D.M."/>
            <person name="Martens C.A."/>
            <person name="Virtaneva K."/>
            <person name="Kanakabandi K."/>
            <person name="Long D."/>
            <person name="Rosenke R."/>
            <person name="Saturday G.A."/>
            <person name="Hoyt F.H."/>
            <person name="Bruno D.P."/>
            <person name="Ribeiro J.M.C."/>
            <person name="Hinnebusch J."/>
        </authorList>
    </citation>
    <scope>NUCLEOTIDE SEQUENCE</scope>
</reference>
<evidence type="ECO:0000256" key="5">
    <source>
        <dbReference type="ARBA" id="ARBA00023242"/>
    </source>
</evidence>
<feature type="domain" description="RNA polymerase III Rpc82 C -terminal" evidence="7">
    <location>
        <begin position="178"/>
        <end position="322"/>
    </location>
</feature>
<evidence type="ECO:0000256" key="2">
    <source>
        <dbReference type="ARBA" id="ARBA00007206"/>
    </source>
</evidence>
<evidence type="ECO:0000256" key="4">
    <source>
        <dbReference type="ARBA" id="ARBA00023163"/>
    </source>
</evidence>
<dbReference type="PANTHER" id="PTHR12949:SF0">
    <property type="entry name" value="DNA-DIRECTED RNA POLYMERASE III SUBUNIT RPC3"/>
    <property type="match status" value="1"/>
</dbReference>
<comment type="subcellular location">
    <subcellularLocation>
        <location evidence="1 6">Nucleus</location>
    </subcellularLocation>
</comment>
<dbReference type="Gene3D" id="6.10.140.1450">
    <property type="match status" value="1"/>
</dbReference>
<comment type="subunit">
    <text evidence="6">Component of the RNA polymerase III (Pol III) complex consisting of 17 subunits.</text>
</comment>
<dbReference type="Pfam" id="PF05645">
    <property type="entry name" value="RNA_pol_Rpc82"/>
    <property type="match status" value="1"/>
</dbReference>
<evidence type="ECO:0000256" key="1">
    <source>
        <dbReference type="ARBA" id="ARBA00004123"/>
    </source>
</evidence>
<evidence type="ECO:0000256" key="3">
    <source>
        <dbReference type="ARBA" id="ARBA00022478"/>
    </source>
</evidence>
<dbReference type="InterPro" id="IPR039748">
    <property type="entry name" value="RPC3"/>
</dbReference>
<sequence>MSVQAGKLVHIILHEHFGETVAEVGFDLFKYGTKPVALICHSTKLPLVDVKHALRILCKYKLVSFAGTSHPEFAEYELLIEKVYLILRYPKYICRMKDKYGDDAEIMIDELLRQGSCTASELILKVHTRVSEQYPETNCDLVSLRNRFVDLVHGNYIARCGIPIVDSPVPSLHLEEHDTFVLPEIDLQELSRLQSENKTKSDNDHIYWVCNFPKFHQDFRDALLVQAMTRRIDACAGEVMRSLLQQMYIRTESFAHQSNAIPFMELKQTCIEIAEDKFPNISLYLEQYLKIFAEESPDFVGKVGDAGGGQYVVNVSKAMEQLVWSAIENFITQKFSSRSARIFRVVRIHKFIEQELIQKRAMIPDKEAKQLTYELVENNFLKIKVIHKGGQGASKNFFLFHIDLLDVVHVILDITEKSLLNSMSRKKLCLEENIRLLQKCERVENLVLTMKIRGDPEEHIQDIEDTITPADHENLARAKKEMVILGYSEIKLDETFFLLKTYLFYAKKDHTVSNCKCCNYIV</sequence>
<organism evidence="10">
    <name type="scientific">Xenopsylla cheopis</name>
    <name type="common">Oriental rat flea</name>
    <name type="synonym">Pulex cheopis</name>
    <dbReference type="NCBI Taxonomy" id="163159"/>
    <lineage>
        <taxon>Eukaryota</taxon>
        <taxon>Metazoa</taxon>
        <taxon>Ecdysozoa</taxon>
        <taxon>Arthropoda</taxon>
        <taxon>Hexapoda</taxon>
        <taxon>Insecta</taxon>
        <taxon>Pterygota</taxon>
        <taxon>Neoptera</taxon>
        <taxon>Endopterygota</taxon>
        <taxon>Siphonaptera</taxon>
        <taxon>Pulicidae</taxon>
        <taxon>Xenopsyllinae</taxon>
        <taxon>Xenopsylla</taxon>
    </lineage>
</organism>
<evidence type="ECO:0000313" key="10">
    <source>
        <dbReference type="EMBL" id="NOV45805.1"/>
    </source>
</evidence>
<dbReference type="Pfam" id="PF20912">
    <property type="entry name" value="RPC3_helical"/>
    <property type="match status" value="1"/>
</dbReference>
<protein>
    <recommendedName>
        <fullName evidence="6">DNA-directed RNA polymerase III subunit RPC3</fullName>
        <shortName evidence="6">RNA polymerase III subunit C3</shortName>
    </recommendedName>
</protein>
<evidence type="ECO:0000256" key="6">
    <source>
        <dbReference type="RuleBase" id="RU367076"/>
    </source>
</evidence>
<dbReference type="GO" id="GO:0005666">
    <property type="term" value="C:RNA polymerase III complex"/>
    <property type="evidence" value="ECO:0007669"/>
    <property type="project" value="UniProtKB-UniRule"/>
</dbReference>
<dbReference type="PANTHER" id="PTHR12949">
    <property type="entry name" value="RNA POLYMERASE III DNA DIRECTED -RELATED"/>
    <property type="match status" value="1"/>
</dbReference>
<name>A0A6M2DHK0_XENCH</name>
<dbReference type="InterPro" id="IPR008806">
    <property type="entry name" value="RNA_pol_III_Rpc82_C"/>
</dbReference>
<dbReference type="Pfam" id="PF22536">
    <property type="entry name" value="WHD_POLR3C"/>
    <property type="match status" value="1"/>
</dbReference>
<accession>A0A6M2DHK0</accession>
<comment type="similarity">
    <text evidence="2 6">Belongs to the eukaryotic RPC3/POLR3C RNA polymerase subunit family.</text>
</comment>
<dbReference type="EMBL" id="GIIL01002079">
    <property type="protein sequence ID" value="NOV45805.1"/>
    <property type="molecule type" value="Transcribed_RNA"/>
</dbReference>
<evidence type="ECO:0000259" key="7">
    <source>
        <dbReference type="Pfam" id="PF05645"/>
    </source>
</evidence>
<dbReference type="GO" id="GO:0003697">
    <property type="term" value="F:single-stranded DNA binding"/>
    <property type="evidence" value="ECO:0007669"/>
    <property type="project" value="UniProtKB-UniRule"/>
</dbReference>
<feature type="domain" description="RNA polymerase III subunit RPC82-related helix-turn-helix" evidence="8">
    <location>
        <begin position="7"/>
        <end position="65"/>
    </location>
</feature>
<proteinExistence type="inferred from homology"/>
<dbReference type="Gene3D" id="1.10.10.10">
    <property type="entry name" value="Winged helix-like DNA-binding domain superfamily/Winged helix DNA-binding domain"/>
    <property type="match status" value="4"/>
</dbReference>
<dbReference type="InterPro" id="IPR036388">
    <property type="entry name" value="WH-like_DNA-bd_sf"/>
</dbReference>
<dbReference type="InterPro" id="IPR013197">
    <property type="entry name" value="RNA_pol_III_RPC82-rel_HTH"/>
</dbReference>
<dbReference type="AlphaFoldDB" id="A0A6M2DHK0"/>
<comment type="function">
    <text evidence="6">DNA-dependent RNA polymerase catalyzes the transcription of DNA into RNA using the four ribonucleoside triphosphates as substrates. Specific core component of RNA polymerase III which synthesizes small RNAs, such as 5S rRNA and tRNAs.</text>
</comment>
<evidence type="ECO:0000259" key="8">
    <source>
        <dbReference type="Pfam" id="PF08221"/>
    </source>
</evidence>
<keyword evidence="5 6" id="KW-0539">Nucleus</keyword>